<evidence type="ECO:0000256" key="1">
    <source>
        <dbReference type="ARBA" id="ARBA00023002"/>
    </source>
</evidence>
<evidence type="ECO:0000313" key="4">
    <source>
        <dbReference type="Proteomes" id="UP001597101"/>
    </source>
</evidence>
<dbReference type="Gene3D" id="3.40.605.10">
    <property type="entry name" value="Aldehyde Dehydrogenase, Chain A, domain 1"/>
    <property type="match status" value="1"/>
</dbReference>
<accession>A0ABW3FD50</accession>
<dbReference type="InterPro" id="IPR050740">
    <property type="entry name" value="Aldehyde_DH_Superfamily"/>
</dbReference>
<dbReference type="SUPFAM" id="SSF53720">
    <property type="entry name" value="ALDH-like"/>
    <property type="match status" value="1"/>
</dbReference>
<dbReference type="CDD" id="cd07129">
    <property type="entry name" value="ALDH_KGSADH"/>
    <property type="match status" value="1"/>
</dbReference>
<dbReference type="InterPro" id="IPR016163">
    <property type="entry name" value="Ald_DH_C"/>
</dbReference>
<dbReference type="InterPro" id="IPR016162">
    <property type="entry name" value="Ald_DH_N"/>
</dbReference>
<evidence type="ECO:0000259" key="2">
    <source>
        <dbReference type="Pfam" id="PF00171"/>
    </source>
</evidence>
<dbReference type="Proteomes" id="UP001597101">
    <property type="component" value="Unassembled WGS sequence"/>
</dbReference>
<reference evidence="4" key="1">
    <citation type="journal article" date="2019" name="Int. J. Syst. Evol. Microbiol.">
        <title>The Global Catalogue of Microorganisms (GCM) 10K type strain sequencing project: providing services to taxonomists for standard genome sequencing and annotation.</title>
        <authorList>
            <consortium name="The Broad Institute Genomics Platform"/>
            <consortium name="The Broad Institute Genome Sequencing Center for Infectious Disease"/>
            <person name="Wu L."/>
            <person name="Ma J."/>
        </authorList>
    </citation>
    <scope>NUCLEOTIDE SEQUENCE [LARGE SCALE GENOMIC DNA]</scope>
    <source>
        <strain evidence="4">CCUG 60023</strain>
    </source>
</reference>
<proteinExistence type="predicted"/>
<dbReference type="PANTHER" id="PTHR43353">
    <property type="entry name" value="SUCCINATE-SEMIALDEHYDE DEHYDROGENASE, MITOCHONDRIAL"/>
    <property type="match status" value="1"/>
</dbReference>
<organism evidence="3 4">
    <name type="scientific">Pseudahrensia aquimaris</name>
    <dbReference type="NCBI Taxonomy" id="744461"/>
    <lineage>
        <taxon>Bacteria</taxon>
        <taxon>Pseudomonadati</taxon>
        <taxon>Pseudomonadota</taxon>
        <taxon>Alphaproteobacteria</taxon>
        <taxon>Hyphomicrobiales</taxon>
        <taxon>Ahrensiaceae</taxon>
        <taxon>Pseudahrensia</taxon>
    </lineage>
</organism>
<comment type="caution">
    <text evidence="3">The sequence shown here is derived from an EMBL/GenBank/DDBJ whole genome shotgun (WGS) entry which is preliminary data.</text>
</comment>
<protein>
    <submittedName>
        <fullName evidence="3">Aldehyde dehydrogenase (NADP(+))</fullName>
    </submittedName>
</protein>
<dbReference type="RefSeq" id="WP_377211060.1">
    <property type="nucleotide sequence ID" value="NZ_JBHTJV010000002.1"/>
</dbReference>
<keyword evidence="1" id="KW-0560">Oxidoreductase</keyword>
<dbReference type="EMBL" id="JBHTJV010000002">
    <property type="protein sequence ID" value="MFD0915210.1"/>
    <property type="molecule type" value="Genomic_DNA"/>
</dbReference>
<gene>
    <name evidence="3" type="ORF">ACFQ14_02200</name>
</gene>
<name>A0ABW3FD50_9HYPH</name>
<feature type="domain" description="Aldehyde dehydrogenase" evidence="2">
    <location>
        <begin position="20"/>
        <end position="471"/>
    </location>
</feature>
<dbReference type="InterPro" id="IPR016161">
    <property type="entry name" value="Ald_DH/histidinol_DH"/>
</dbReference>
<dbReference type="PANTHER" id="PTHR43353:SF3">
    <property type="entry name" value="ALDEHYDE DEHYDROGENASE-RELATED"/>
    <property type="match status" value="1"/>
</dbReference>
<sequence>MPTVPNIIAGESITSDTTFQNSPVTGETPTSIAAGSVEIVSQAAKAAAEAFATYGRSSTAERSAFLRAIADEIEARGDALTAAGVSETGLPEARLQGERGRTTGQLRLFADYIETGDHLDLRHDEALPNREPLPRPDLRLMQRPIGPVAVFGASNFPLAFSTAGGDTASALAAGCPVVVKGHPAHPVTAGLVAEAITAAVKSCKLHPGTFSQVNDGGQGNGGADSRAIGAALVQAPHIKAVGFTGSLTGGRALFDLACARPDPIPFFGELGSVNPVFVLNHAAQENASDLAKGWIASLTMGGGQFCTNPGIVVIASEFSHSFVTAAMREISQQPAPTMLTEGIAAAYRKGTETLAATAKVARLATGSESSEARDACATIFLVKASDLISKPKLMHEVFGPSGIICVVSSDDEMQAVARAFDGQLTATMHMQDDDVDQARSLLPLLEDRAGRVLFNGWPTGVEVASAMMHGGPWPASTNASATSVGTLSIRRWLRPISYQNMPESLS</sequence>
<dbReference type="InterPro" id="IPR015590">
    <property type="entry name" value="Aldehyde_DH_dom"/>
</dbReference>
<dbReference type="Pfam" id="PF00171">
    <property type="entry name" value="Aldedh"/>
    <property type="match status" value="1"/>
</dbReference>
<dbReference type="Gene3D" id="3.40.309.10">
    <property type="entry name" value="Aldehyde Dehydrogenase, Chain A, domain 2"/>
    <property type="match status" value="1"/>
</dbReference>
<keyword evidence="4" id="KW-1185">Reference proteome</keyword>
<evidence type="ECO:0000313" key="3">
    <source>
        <dbReference type="EMBL" id="MFD0915210.1"/>
    </source>
</evidence>
<dbReference type="InterPro" id="IPR044151">
    <property type="entry name" value="ALDH_KGSADH"/>
</dbReference>